<dbReference type="RefSeq" id="WP_067594590.1">
    <property type="nucleotide sequence ID" value="NZ_JAAGNC010000075.1"/>
</dbReference>
<proteinExistence type="predicted"/>
<dbReference type="CDD" id="cd02440">
    <property type="entry name" value="AdoMet_MTases"/>
    <property type="match status" value="1"/>
</dbReference>
<protein>
    <submittedName>
        <fullName evidence="2">Class I SAM-dependent methyltransferase</fullName>
    </submittedName>
</protein>
<sequence>MPATPFIDPDLIAGSLYSTPARIAERTGALHAAKISGGDATAAVVDLAASSAVPAPRICDIGCGRGTTTLRLATRLAPAQLIAVDQSRALLGTVAERLDDAGHSVRTVCADFHHLPLPDASIDIAVAANCLYHSARPADVVAQIARCLTAGGRAVLVTKSADSYRQIDELIAEAGLDPDAAARPSLYETFHGDTAPGIVATSLRVEQVLRQQHVFRFAGLDQLAGYVDTSPKYHLPDRLAGSAGLLADEFRRRLRDRPVVATSTVTYVKAVRP</sequence>
<dbReference type="GO" id="GO:0008168">
    <property type="term" value="F:methyltransferase activity"/>
    <property type="evidence" value="ECO:0007669"/>
    <property type="project" value="UniProtKB-KW"/>
</dbReference>
<dbReference type="Pfam" id="PF08241">
    <property type="entry name" value="Methyltransf_11"/>
    <property type="match status" value="1"/>
</dbReference>
<dbReference type="GO" id="GO:0032259">
    <property type="term" value="P:methylation"/>
    <property type="evidence" value="ECO:0007669"/>
    <property type="project" value="UniProtKB-KW"/>
</dbReference>
<dbReference type="SUPFAM" id="SSF53335">
    <property type="entry name" value="S-adenosyl-L-methionine-dependent methyltransferases"/>
    <property type="match status" value="1"/>
</dbReference>
<keyword evidence="2" id="KW-0808">Transferase</keyword>
<dbReference type="InterPro" id="IPR013216">
    <property type="entry name" value="Methyltransf_11"/>
</dbReference>
<evidence type="ECO:0000313" key="3">
    <source>
        <dbReference type="Proteomes" id="UP000470404"/>
    </source>
</evidence>
<name>A0ABX0BM42_9PSEU</name>
<dbReference type="Proteomes" id="UP000470404">
    <property type="component" value="Unassembled WGS sequence"/>
</dbReference>
<evidence type="ECO:0000259" key="1">
    <source>
        <dbReference type="Pfam" id="PF08241"/>
    </source>
</evidence>
<feature type="domain" description="Methyltransferase type 11" evidence="1">
    <location>
        <begin position="60"/>
        <end position="155"/>
    </location>
</feature>
<keyword evidence="3" id="KW-1185">Reference proteome</keyword>
<accession>A0ABX0BM42</accession>
<gene>
    <name evidence="2" type="ORF">G3I59_14120</name>
</gene>
<dbReference type="EMBL" id="JAAGNC010000075">
    <property type="protein sequence ID" value="NEC56691.1"/>
    <property type="molecule type" value="Genomic_DNA"/>
</dbReference>
<dbReference type="PANTHER" id="PTHR43861">
    <property type="entry name" value="TRANS-ACONITATE 2-METHYLTRANSFERASE-RELATED"/>
    <property type="match status" value="1"/>
</dbReference>
<dbReference type="PANTHER" id="PTHR43861:SF1">
    <property type="entry name" value="TRANS-ACONITATE 2-METHYLTRANSFERASE"/>
    <property type="match status" value="1"/>
</dbReference>
<comment type="caution">
    <text evidence="2">The sequence shown here is derived from an EMBL/GenBank/DDBJ whole genome shotgun (WGS) entry which is preliminary data.</text>
</comment>
<reference evidence="2 3" key="1">
    <citation type="submission" date="2020-01" db="EMBL/GenBank/DDBJ databases">
        <title>Insect and environment-associated Actinomycetes.</title>
        <authorList>
            <person name="Currrie C."/>
            <person name="Chevrette M."/>
            <person name="Carlson C."/>
            <person name="Stubbendieck R."/>
            <person name="Wendt-Pienkowski E."/>
        </authorList>
    </citation>
    <scope>NUCLEOTIDE SEQUENCE [LARGE SCALE GENOMIC DNA]</scope>
    <source>
        <strain evidence="2 3">SID8386</strain>
    </source>
</reference>
<dbReference type="Gene3D" id="3.40.50.150">
    <property type="entry name" value="Vaccinia Virus protein VP39"/>
    <property type="match status" value="1"/>
</dbReference>
<evidence type="ECO:0000313" key="2">
    <source>
        <dbReference type="EMBL" id="NEC56691.1"/>
    </source>
</evidence>
<dbReference type="InterPro" id="IPR029063">
    <property type="entry name" value="SAM-dependent_MTases_sf"/>
</dbReference>
<organism evidence="2 3">
    <name type="scientific">Amycolatopsis rubida</name>
    <dbReference type="NCBI Taxonomy" id="112413"/>
    <lineage>
        <taxon>Bacteria</taxon>
        <taxon>Bacillati</taxon>
        <taxon>Actinomycetota</taxon>
        <taxon>Actinomycetes</taxon>
        <taxon>Pseudonocardiales</taxon>
        <taxon>Pseudonocardiaceae</taxon>
        <taxon>Amycolatopsis</taxon>
    </lineage>
</organism>
<keyword evidence="2" id="KW-0489">Methyltransferase</keyword>